<reference evidence="4" key="1">
    <citation type="submission" date="2021-03" db="EMBL/GenBank/DDBJ databases">
        <authorList>
            <person name="Tagirdzhanova G."/>
        </authorList>
    </citation>
    <scope>NUCLEOTIDE SEQUENCE</scope>
</reference>
<evidence type="ECO:0000256" key="2">
    <source>
        <dbReference type="SAM" id="MobiDB-lite"/>
    </source>
</evidence>
<evidence type="ECO:0000259" key="3">
    <source>
        <dbReference type="SMART" id="SM01117"/>
    </source>
</evidence>
<dbReference type="EMBL" id="CAJPDS010000049">
    <property type="protein sequence ID" value="CAF9928721.1"/>
    <property type="molecule type" value="Genomic_DNA"/>
</dbReference>
<evidence type="ECO:0000256" key="1">
    <source>
        <dbReference type="ARBA" id="ARBA00038357"/>
    </source>
</evidence>
<accession>A0A8H3FMH7</accession>
<keyword evidence="5" id="KW-1185">Reference proteome</keyword>
<dbReference type="GO" id="GO:0016020">
    <property type="term" value="C:membrane"/>
    <property type="evidence" value="ECO:0007669"/>
    <property type="project" value="TreeGrafter"/>
</dbReference>
<name>A0A8H3FMH7_9LECA</name>
<dbReference type="SUPFAM" id="SSF55856">
    <property type="entry name" value="Cytochrome b5-like heme/steroid binding domain"/>
    <property type="match status" value="1"/>
</dbReference>
<evidence type="ECO:0000313" key="4">
    <source>
        <dbReference type="EMBL" id="CAF9928721.1"/>
    </source>
</evidence>
<evidence type="ECO:0000313" key="5">
    <source>
        <dbReference type="Proteomes" id="UP000664521"/>
    </source>
</evidence>
<comment type="caution">
    <text evidence="4">The sequence shown here is derived from an EMBL/GenBank/DDBJ whole genome shotgun (WGS) entry which is preliminary data.</text>
</comment>
<dbReference type="SMART" id="SM01117">
    <property type="entry name" value="Cyt-b5"/>
    <property type="match status" value="1"/>
</dbReference>
<dbReference type="AlphaFoldDB" id="A0A8H3FMH7"/>
<dbReference type="Proteomes" id="UP000664521">
    <property type="component" value="Unassembled WGS sequence"/>
</dbReference>
<dbReference type="Pfam" id="PF00173">
    <property type="entry name" value="Cyt-b5"/>
    <property type="match status" value="1"/>
</dbReference>
<dbReference type="InterPro" id="IPR036400">
    <property type="entry name" value="Cyt_B5-like_heme/steroid_sf"/>
</dbReference>
<proteinExistence type="inferred from homology"/>
<dbReference type="PANTHER" id="PTHR10281:SF76">
    <property type="entry name" value="CALCUTTA CUP-RELATED"/>
    <property type="match status" value="1"/>
</dbReference>
<dbReference type="InterPro" id="IPR001199">
    <property type="entry name" value="Cyt_B5-like_heme/steroid-bd"/>
</dbReference>
<dbReference type="Gene3D" id="3.10.120.10">
    <property type="entry name" value="Cytochrome b5-like heme/steroid binding domain"/>
    <property type="match status" value="1"/>
</dbReference>
<comment type="similarity">
    <text evidence="1">Belongs to the cytochrome b5 family. MAPR subfamily.</text>
</comment>
<dbReference type="OrthoDB" id="10257697at2759"/>
<sequence>MASPSPNLRARHTSPSDSPPSKSTTPTTKLISQEDRTRISLLDIIRLLAGLILLSSSLSWFITGDSLLWGYRPALTRPARRGPISLTDTELAAYDGSNPSLPIYVAINGSIYDVSVSPHFYGPGGSYSFFAGRDATRAYVTGCFDEDLTPDLRGVEEMFMSVDGDEEEKKETKEEKREGKLRLERERRVARKKVRDTVRGWEKMFDGGKDGKYFWVGRVKREEGWEERLGPVRELCKKARDGRPKRGKEGATS</sequence>
<dbReference type="GO" id="GO:0012505">
    <property type="term" value="C:endomembrane system"/>
    <property type="evidence" value="ECO:0007669"/>
    <property type="project" value="TreeGrafter"/>
</dbReference>
<dbReference type="InterPro" id="IPR050577">
    <property type="entry name" value="MAPR/NEUFC/NENF-like"/>
</dbReference>
<protein>
    <recommendedName>
        <fullName evidence="3">Cytochrome b5 heme-binding domain-containing protein</fullName>
    </recommendedName>
</protein>
<feature type="region of interest" description="Disordered" evidence="2">
    <location>
        <begin position="1"/>
        <end position="29"/>
    </location>
</feature>
<dbReference type="PANTHER" id="PTHR10281">
    <property type="entry name" value="MEMBRANE-ASSOCIATED PROGESTERONE RECEPTOR COMPONENT-RELATED"/>
    <property type="match status" value="1"/>
</dbReference>
<organism evidence="4 5">
    <name type="scientific">Heterodermia speciosa</name>
    <dbReference type="NCBI Taxonomy" id="116794"/>
    <lineage>
        <taxon>Eukaryota</taxon>
        <taxon>Fungi</taxon>
        <taxon>Dikarya</taxon>
        <taxon>Ascomycota</taxon>
        <taxon>Pezizomycotina</taxon>
        <taxon>Lecanoromycetes</taxon>
        <taxon>OSLEUM clade</taxon>
        <taxon>Lecanoromycetidae</taxon>
        <taxon>Caliciales</taxon>
        <taxon>Physciaceae</taxon>
        <taxon>Heterodermia</taxon>
    </lineage>
</organism>
<dbReference type="FunFam" id="3.10.120.10:FF:000018">
    <property type="entry name" value="Heme/steroid binding domain protein, putative"/>
    <property type="match status" value="1"/>
</dbReference>
<gene>
    <name evidence="4" type="ORF">HETSPECPRED_006907</name>
</gene>
<feature type="compositionally biased region" description="Low complexity" evidence="2">
    <location>
        <begin position="13"/>
        <end position="29"/>
    </location>
</feature>
<feature type="domain" description="Cytochrome b5 heme-binding" evidence="3">
    <location>
        <begin position="86"/>
        <end position="182"/>
    </location>
</feature>